<dbReference type="RefSeq" id="XP_040964868.1">
    <property type="nucleotide sequence ID" value="XM_041108934.1"/>
</dbReference>
<evidence type="ECO:0000313" key="4">
    <source>
        <dbReference type="RefSeq" id="XP_040964866.1"/>
    </source>
</evidence>
<evidence type="ECO:0000313" key="6">
    <source>
        <dbReference type="RefSeq" id="XP_040964868.1"/>
    </source>
</evidence>
<name>A0ABM3BCU3_GOSHI</name>
<organism evidence="2 7">
    <name type="scientific">Gossypium hirsutum</name>
    <name type="common">Upland cotton</name>
    <name type="synonym">Gossypium mexicanum</name>
    <dbReference type="NCBI Taxonomy" id="3635"/>
    <lineage>
        <taxon>Eukaryota</taxon>
        <taxon>Viridiplantae</taxon>
        <taxon>Streptophyta</taxon>
        <taxon>Embryophyta</taxon>
        <taxon>Tracheophyta</taxon>
        <taxon>Spermatophyta</taxon>
        <taxon>Magnoliopsida</taxon>
        <taxon>eudicotyledons</taxon>
        <taxon>Gunneridae</taxon>
        <taxon>Pentapetalae</taxon>
        <taxon>rosids</taxon>
        <taxon>malvids</taxon>
        <taxon>Malvales</taxon>
        <taxon>Malvaceae</taxon>
        <taxon>Malvoideae</taxon>
        <taxon>Gossypium</taxon>
    </lineage>
</organism>
<dbReference type="SUPFAM" id="SSF56112">
    <property type="entry name" value="Protein kinase-like (PK-like)"/>
    <property type="match status" value="1"/>
</dbReference>
<protein>
    <submittedName>
        <fullName evidence="3 4">Uncharacterized protein isoform X8</fullName>
    </submittedName>
</protein>
<dbReference type="RefSeq" id="XP_040964866.1">
    <property type="nucleotide sequence ID" value="XM_041108932.1"/>
</dbReference>
<reference evidence="2" key="1">
    <citation type="journal article" date="2020" name="Nat. Genet.">
        <title>Genomic diversifications of five Gossypium allopolyploid species and their impact on cotton improvement.</title>
        <authorList>
            <person name="Chen Z.J."/>
            <person name="Sreedasyam A."/>
            <person name="Ando A."/>
            <person name="Song Q."/>
            <person name="De Santiago L.M."/>
            <person name="Hulse-Kemp A.M."/>
            <person name="Ding M."/>
            <person name="Ye W."/>
            <person name="Kirkbride R.C."/>
            <person name="Jenkins J."/>
            <person name="Plott C."/>
            <person name="Lovell J."/>
            <person name="Lin Y.M."/>
            <person name="Vaughn R."/>
            <person name="Liu B."/>
            <person name="Simpson S."/>
            <person name="Scheffler B.E."/>
            <person name="Wen L."/>
            <person name="Saski C.A."/>
            <person name="Grover C.E."/>
            <person name="Hu G."/>
            <person name="Conover J.L."/>
            <person name="Carlson J.W."/>
            <person name="Shu S."/>
            <person name="Boston L.B."/>
            <person name="Williams M."/>
            <person name="Peterson D.G."/>
            <person name="McGee K."/>
            <person name="Jones D.C."/>
            <person name="Wendel J.F."/>
            <person name="Stelly D.M."/>
            <person name="Grimwood J."/>
            <person name="Schmutz J."/>
        </authorList>
    </citation>
    <scope>NUCLEOTIDE SEQUENCE [LARGE SCALE GENOMIC DNA]</scope>
    <source>
        <strain evidence="2">cv. TM-1</strain>
    </source>
</reference>
<evidence type="ECO:0000313" key="2">
    <source>
        <dbReference type="Proteomes" id="UP000818029"/>
    </source>
</evidence>
<keyword evidence="2" id="KW-1185">Reference proteome</keyword>
<dbReference type="Gene3D" id="3.30.200.20">
    <property type="entry name" value="Phosphorylase Kinase, domain 1"/>
    <property type="match status" value="1"/>
</dbReference>
<dbReference type="RefSeq" id="XP_040964865.1">
    <property type="nucleotide sequence ID" value="XM_041108931.1"/>
</dbReference>
<reference evidence="3 4" key="2">
    <citation type="submission" date="2025-05" db="UniProtKB">
        <authorList>
            <consortium name="RefSeq"/>
        </authorList>
    </citation>
    <scope>IDENTIFICATION</scope>
</reference>
<dbReference type="GeneID" id="107920551"/>
<evidence type="ECO:0000313" key="5">
    <source>
        <dbReference type="RefSeq" id="XP_040964867.1"/>
    </source>
</evidence>
<feature type="binding site" evidence="1">
    <location>
        <position position="44"/>
    </location>
    <ligand>
        <name>ATP</name>
        <dbReference type="ChEBI" id="CHEBI:30616"/>
    </ligand>
</feature>
<dbReference type="RefSeq" id="XP_040964867.1">
    <property type="nucleotide sequence ID" value="XM_041108933.1"/>
</dbReference>
<evidence type="ECO:0000256" key="1">
    <source>
        <dbReference type="PROSITE-ProRule" id="PRU10141"/>
    </source>
</evidence>
<keyword evidence="1" id="KW-0067">ATP-binding</keyword>
<dbReference type="Proteomes" id="UP000818029">
    <property type="component" value="Chromosome D13"/>
</dbReference>
<sequence>MAAISCFLRLRHSSPSSKVRIGSGSFGEIYLGTNLQTNEEVAIKFLKEWLKVVTRGKISLKGVLSVLLLPLLLWLV</sequence>
<keyword evidence="1" id="KW-0547">Nucleotide-binding</keyword>
<dbReference type="InterPro" id="IPR017441">
    <property type="entry name" value="Protein_kinase_ATP_BS"/>
</dbReference>
<proteinExistence type="predicted"/>
<accession>A0ABM3BCU3</accession>
<evidence type="ECO:0000313" key="7">
    <source>
        <dbReference type="RefSeq" id="XP_040964869.1"/>
    </source>
</evidence>
<dbReference type="InterPro" id="IPR011009">
    <property type="entry name" value="Kinase-like_dom_sf"/>
</dbReference>
<dbReference type="PROSITE" id="PS00107">
    <property type="entry name" value="PROTEIN_KINASE_ATP"/>
    <property type="match status" value="1"/>
</dbReference>
<gene>
    <name evidence="3 4 5 6 7" type="primary">LOC107920551</name>
</gene>
<evidence type="ECO:0000313" key="3">
    <source>
        <dbReference type="RefSeq" id="XP_040964865.1"/>
    </source>
</evidence>
<dbReference type="RefSeq" id="XP_040964869.1">
    <property type="nucleotide sequence ID" value="XM_041108935.1"/>
</dbReference>